<feature type="region of interest" description="Disordered" evidence="1">
    <location>
        <begin position="130"/>
        <end position="162"/>
    </location>
</feature>
<dbReference type="SUPFAM" id="SSF57850">
    <property type="entry name" value="RING/U-box"/>
    <property type="match status" value="1"/>
</dbReference>
<accession>E3M2Y8</accession>
<dbReference type="STRING" id="31234.E3M2Y8"/>
<reference evidence="2" key="1">
    <citation type="submission" date="2007-07" db="EMBL/GenBank/DDBJ databases">
        <title>PCAP assembly of the Caenorhabditis remanei genome.</title>
        <authorList>
            <consortium name="The Caenorhabditis remanei Sequencing Consortium"/>
            <person name="Wilson R.K."/>
        </authorList>
    </citation>
    <scope>NUCLEOTIDE SEQUENCE [LARGE SCALE GENOMIC DNA]</scope>
    <source>
        <strain evidence="2">PB4641</strain>
    </source>
</reference>
<dbReference type="InterPro" id="IPR001841">
    <property type="entry name" value="Znf_RING"/>
</dbReference>
<organism evidence="3">
    <name type="scientific">Caenorhabditis remanei</name>
    <name type="common">Caenorhabditis vulgaris</name>
    <dbReference type="NCBI Taxonomy" id="31234"/>
    <lineage>
        <taxon>Eukaryota</taxon>
        <taxon>Metazoa</taxon>
        <taxon>Ecdysozoa</taxon>
        <taxon>Nematoda</taxon>
        <taxon>Chromadorea</taxon>
        <taxon>Rhabditida</taxon>
        <taxon>Rhabditina</taxon>
        <taxon>Rhabditomorpha</taxon>
        <taxon>Rhabditoidea</taxon>
        <taxon>Rhabditidae</taxon>
        <taxon>Peloderinae</taxon>
        <taxon>Caenorhabditis</taxon>
    </lineage>
</organism>
<evidence type="ECO:0000256" key="1">
    <source>
        <dbReference type="SAM" id="MobiDB-lite"/>
    </source>
</evidence>
<dbReference type="Gene3D" id="3.30.40.10">
    <property type="entry name" value="Zinc/RING finger domain, C3HC4 (zinc finger)"/>
    <property type="match status" value="1"/>
</dbReference>
<dbReference type="InterPro" id="IPR052667">
    <property type="entry name" value="E3_ubiquitin-ligase_RING"/>
</dbReference>
<dbReference type="PANTHER" id="PTHR47156">
    <property type="entry name" value="PROTEIN CBG20824"/>
    <property type="match status" value="1"/>
</dbReference>
<dbReference type="CTD" id="9803536"/>
<dbReference type="KEGG" id="crq:GCK72_023590"/>
<name>E3M2Y8_CAERE</name>
<dbReference type="RefSeq" id="XP_003109691.2">
    <property type="nucleotide sequence ID" value="XM_003109643.2"/>
</dbReference>
<evidence type="ECO:0000313" key="3">
    <source>
        <dbReference type="Proteomes" id="UP000008281"/>
    </source>
</evidence>
<sequence>MSFIEVNNNHLEFTRSESFTHLINEKIPGVDNVPVEMKHNLFTCFDVHPLSQRQINKPLSCQICNGKFSEDDENLISRILTRCGHTACHECCLTLHDGTKLGAVTCPFDRRESLDKFLAFSDFKIPVSMMTDPRPIDEGPETKRKRTKPKDQINNNQLYSTF</sequence>
<protein>
    <submittedName>
        <fullName evidence="2">Uncharacterized protein</fullName>
    </submittedName>
</protein>
<dbReference type="GeneID" id="9803536"/>
<dbReference type="PROSITE" id="PS50089">
    <property type="entry name" value="ZF_RING_2"/>
    <property type="match status" value="1"/>
</dbReference>
<proteinExistence type="predicted"/>
<dbReference type="Proteomes" id="UP000008281">
    <property type="component" value="Unassembled WGS sequence"/>
</dbReference>
<dbReference type="InterPro" id="IPR013083">
    <property type="entry name" value="Znf_RING/FYVE/PHD"/>
</dbReference>
<dbReference type="EMBL" id="DS268422">
    <property type="protein sequence ID" value="EFO89833.1"/>
    <property type="molecule type" value="Genomic_DNA"/>
</dbReference>
<evidence type="ECO:0000313" key="2">
    <source>
        <dbReference type="EMBL" id="EFO89833.1"/>
    </source>
</evidence>
<feature type="compositionally biased region" description="Polar residues" evidence="1">
    <location>
        <begin position="152"/>
        <end position="162"/>
    </location>
</feature>
<dbReference type="HOGENOM" id="CLU_1636993_0_0_1"/>
<gene>
    <name evidence="2" type="ORF">CRE_07225</name>
</gene>
<keyword evidence="3" id="KW-1185">Reference proteome</keyword>
<dbReference type="PANTHER" id="PTHR47156:SF10">
    <property type="entry name" value="E3 UBIQUITIN-PROTEIN LIGASE TRIM-21-RELATED"/>
    <property type="match status" value="1"/>
</dbReference>
<dbReference type="AlphaFoldDB" id="E3M2Y8"/>